<evidence type="ECO:0000313" key="2">
    <source>
        <dbReference type="Proteomes" id="UP001207468"/>
    </source>
</evidence>
<keyword evidence="2" id="KW-1185">Reference proteome</keyword>
<dbReference type="EMBL" id="JAGFNK010000484">
    <property type="protein sequence ID" value="KAI9449613.1"/>
    <property type="molecule type" value="Genomic_DNA"/>
</dbReference>
<evidence type="ECO:0000313" key="1">
    <source>
        <dbReference type="EMBL" id="KAI9449613.1"/>
    </source>
</evidence>
<dbReference type="Proteomes" id="UP001207468">
    <property type="component" value="Unassembled WGS sequence"/>
</dbReference>
<organism evidence="1 2">
    <name type="scientific">Russula earlei</name>
    <dbReference type="NCBI Taxonomy" id="71964"/>
    <lineage>
        <taxon>Eukaryota</taxon>
        <taxon>Fungi</taxon>
        <taxon>Dikarya</taxon>
        <taxon>Basidiomycota</taxon>
        <taxon>Agaricomycotina</taxon>
        <taxon>Agaricomycetes</taxon>
        <taxon>Russulales</taxon>
        <taxon>Russulaceae</taxon>
        <taxon>Russula</taxon>
    </lineage>
</organism>
<comment type="caution">
    <text evidence="1">The sequence shown here is derived from an EMBL/GenBank/DDBJ whole genome shotgun (WGS) entry which is preliminary data.</text>
</comment>
<reference evidence="1" key="1">
    <citation type="submission" date="2021-03" db="EMBL/GenBank/DDBJ databases">
        <title>Evolutionary priming and transition to the ectomycorrhizal habit in an iconic lineage of mushroom-forming fungi: is preadaptation a requirement?</title>
        <authorList>
            <consortium name="DOE Joint Genome Institute"/>
            <person name="Looney B.P."/>
            <person name="Miyauchi S."/>
            <person name="Morin E."/>
            <person name="Drula E."/>
            <person name="Courty P.E."/>
            <person name="Chicoki N."/>
            <person name="Fauchery L."/>
            <person name="Kohler A."/>
            <person name="Kuo A."/>
            <person name="LaButti K."/>
            <person name="Pangilinan J."/>
            <person name="Lipzen A."/>
            <person name="Riley R."/>
            <person name="Andreopoulos W."/>
            <person name="He G."/>
            <person name="Johnson J."/>
            <person name="Barry K.W."/>
            <person name="Grigoriev I.V."/>
            <person name="Nagy L."/>
            <person name="Hibbett D."/>
            <person name="Henrissat B."/>
            <person name="Matheny P.B."/>
            <person name="Labbe J."/>
            <person name="Martin A.F."/>
        </authorList>
    </citation>
    <scope>NUCLEOTIDE SEQUENCE</scope>
    <source>
        <strain evidence="1">BPL698</strain>
    </source>
</reference>
<name>A0ACC0TUD8_9AGAM</name>
<sequence>MFPAVIIAALLVSSCNNNKDKAATQNGVATIPPYTNYLTNQVKEHPDSVGLRLMLAASLDSAGAYQQALTQVDSLLQKDSLNNGLWFTKAQVLEHAKDTFAAIAAYKNTIAIYPSPQALLALTNLYAETKNPKALELCQRINDLRMGREYDSYTAFFTGVYYEHTGNSKQALHWLDESISNNYTFIDAYMEKGFVYYDTKQYSEALKIFNTAATVNNTYADAYYWQGKTYEALQKKQEAKEKYQQALSLNKNLQEAAEGIKRLE</sequence>
<gene>
    <name evidence="1" type="ORF">F5148DRAFT_1291375</name>
</gene>
<protein>
    <submittedName>
        <fullName evidence="1">Uncharacterized protein</fullName>
    </submittedName>
</protein>
<accession>A0ACC0TUD8</accession>
<proteinExistence type="predicted"/>